<dbReference type="SUPFAM" id="SSF53448">
    <property type="entry name" value="Nucleotide-diphospho-sugar transferases"/>
    <property type="match status" value="1"/>
</dbReference>
<dbReference type="InterPro" id="IPR029044">
    <property type="entry name" value="Nucleotide-diphossugar_trans"/>
</dbReference>
<dbReference type="Gene3D" id="3.90.550.10">
    <property type="entry name" value="Spore Coat Polysaccharide Biosynthesis Protein SpsA, Chain A"/>
    <property type="match status" value="1"/>
</dbReference>
<protein>
    <recommendedName>
        <fullName evidence="1">Glycosyltransferase 2-like domain-containing protein</fullName>
    </recommendedName>
</protein>
<name>A0ABZ3FD60_9FIRM</name>
<evidence type="ECO:0000313" key="3">
    <source>
        <dbReference type="Proteomes" id="UP001477947"/>
    </source>
</evidence>
<proteinExistence type="predicted"/>
<sequence length="313" mass="37405">MKITVFTPTYNRGYIIENLYKSLQRQTFKDFEWLVVDDGSTDDSEKLFNKWVRKNNDFDIRYYKIENGGKHRAINYGLDLANGELFFTVDSDDYITDDALEKINKWEKGLDKSKKIAGMVANRGYDAKHTINNLFSDDYLDLDLLQIYIYSEYGKKVLDGERAFIFYTDIHRKYKYPEFEGENFMTEAVIWNRMANDGYIVRFYNDIIWIFEYLDDGLTKAGNKLFLQNPRGYGLWLKEKAIFEKQSYLKMMKLYYGFYCELYQIYDDKKIAEYISTSWINIIIIFVIKKLINISKSGVMFMKKFILNIMYKL</sequence>
<dbReference type="RefSeq" id="WP_343338757.1">
    <property type="nucleotide sequence ID" value="NZ_CP154622.1"/>
</dbReference>
<organism evidence="2 3">
    <name type="scientific">Terrisporobacter petrolearius</name>
    <dbReference type="NCBI Taxonomy" id="1460447"/>
    <lineage>
        <taxon>Bacteria</taxon>
        <taxon>Bacillati</taxon>
        <taxon>Bacillota</taxon>
        <taxon>Clostridia</taxon>
        <taxon>Peptostreptococcales</taxon>
        <taxon>Peptostreptococcaceae</taxon>
        <taxon>Terrisporobacter</taxon>
    </lineage>
</organism>
<keyword evidence="3" id="KW-1185">Reference proteome</keyword>
<dbReference type="EMBL" id="CP154622">
    <property type="protein sequence ID" value="XAM40656.1"/>
    <property type="molecule type" value="Genomic_DNA"/>
</dbReference>
<feature type="domain" description="Glycosyltransferase 2-like" evidence="1">
    <location>
        <begin position="4"/>
        <end position="103"/>
    </location>
</feature>
<reference evidence="2 3" key="1">
    <citation type="submission" date="2024-04" db="EMBL/GenBank/DDBJ databases">
        <title>Isolation and characterization of novel acetogenic strains of the genera Terrisporobacter and Acetoanaerobium.</title>
        <authorList>
            <person name="Boeer T."/>
            <person name="Schueler M.A."/>
            <person name="Lueschen A."/>
            <person name="Eysell L."/>
            <person name="Droege J."/>
            <person name="Heinemann M."/>
            <person name="Engelhardt L."/>
            <person name="Basen M."/>
            <person name="Daniel R."/>
        </authorList>
    </citation>
    <scope>NUCLEOTIDE SEQUENCE [LARGE SCALE GENOMIC DNA]</scope>
    <source>
        <strain evidence="2 3">ELB</strain>
    </source>
</reference>
<accession>A0ABZ3FD60</accession>
<dbReference type="CDD" id="cd00761">
    <property type="entry name" value="Glyco_tranf_GTA_type"/>
    <property type="match status" value="1"/>
</dbReference>
<evidence type="ECO:0000259" key="1">
    <source>
        <dbReference type="Pfam" id="PF00535"/>
    </source>
</evidence>
<evidence type="ECO:0000313" key="2">
    <source>
        <dbReference type="EMBL" id="XAM40656.1"/>
    </source>
</evidence>
<dbReference type="Pfam" id="PF00535">
    <property type="entry name" value="Glycos_transf_2"/>
    <property type="match status" value="1"/>
</dbReference>
<dbReference type="PANTHER" id="PTHR22916">
    <property type="entry name" value="GLYCOSYLTRANSFERASE"/>
    <property type="match status" value="1"/>
</dbReference>
<dbReference type="Proteomes" id="UP001477947">
    <property type="component" value="Chromosome"/>
</dbReference>
<gene>
    <name evidence="2" type="ORF">TPELB_09660</name>
</gene>
<dbReference type="InterPro" id="IPR001173">
    <property type="entry name" value="Glyco_trans_2-like"/>
</dbReference>